<evidence type="ECO:0000259" key="4">
    <source>
        <dbReference type="PROSITE" id="PS51272"/>
    </source>
</evidence>
<comment type="caution">
    <text evidence="5">The sequence shown here is derived from an EMBL/GenBank/DDBJ whole genome shotgun (WGS) entry which is preliminary data.</text>
</comment>
<dbReference type="GO" id="GO:0005737">
    <property type="term" value="C:cytoplasm"/>
    <property type="evidence" value="ECO:0007669"/>
    <property type="project" value="TreeGrafter"/>
</dbReference>
<dbReference type="InterPro" id="IPR058923">
    <property type="entry name" value="RCC1-like_dom"/>
</dbReference>
<keyword evidence="1" id="KW-0344">Guanine-nucleotide releasing factor</keyword>
<feature type="chain" id="PRO_5019719066" description="SLH domain-containing protein" evidence="3">
    <location>
        <begin position="33"/>
        <end position="1249"/>
    </location>
</feature>
<dbReference type="InterPro" id="IPR009091">
    <property type="entry name" value="RCC1/BLIP-II"/>
</dbReference>
<dbReference type="InterPro" id="IPR051553">
    <property type="entry name" value="Ran_GTPase-activating"/>
</dbReference>
<dbReference type="Gene3D" id="2.60.40.1120">
    <property type="entry name" value="Carboxypeptidase-like, regulatory domain"/>
    <property type="match status" value="1"/>
</dbReference>
<dbReference type="SUPFAM" id="SSF49464">
    <property type="entry name" value="Carboxypeptidase regulatory domain-like"/>
    <property type="match status" value="1"/>
</dbReference>
<dbReference type="Gene3D" id="2.130.10.30">
    <property type="entry name" value="Regulator of chromosome condensation 1/beta-lactamase-inhibitor protein II"/>
    <property type="match status" value="2"/>
</dbReference>
<dbReference type="Pfam" id="PF25390">
    <property type="entry name" value="WD40_RLD"/>
    <property type="match status" value="1"/>
</dbReference>
<evidence type="ECO:0000313" key="6">
    <source>
        <dbReference type="Proteomes" id="UP000282076"/>
    </source>
</evidence>
<keyword evidence="2" id="KW-0677">Repeat</keyword>
<dbReference type="InterPro" id="IPR013783">
    <property type="entry name" value="Ig-like_fold"/>
</dbReference>
<feature type="domain" description="SLH" evidence="4">
    <location>
        <begin position="1114"/>
        <end position="1177"/>
    </location>
</feature>
<sequence>MKTRFPKRIKSVLSLVVLLSMFFSSFPNLAVAQDSDCASNFTTKPMVAGGSGHTVALREDGTVWAWGQNQSVGQLGNGSFNNSISPVRAIALCEIVAVAARAEQSFALKKDGTLWAWGSNDYGQLGNANGYYSSVPVQVPNLNNVGAVAAGYGHTVALKKDGTVWAWGRNDYGQLGDGTTTTVRSPVQVKNLSDVVAIAAGYSYSVALKGDGSVWTWGNNDKGQLGYDTGPNMANLIPQRVPDLNPVSAISAGYGHTVALYEDGTVVTWGWNSSGQLGNGTTTSSRDPVQVLNSLNPQQALNGVVSIAAGGMHTIALLNDNTLRVWGLNSSGQLGENTYQDRLWAVKPDRIDGIVSIGTVDAHTIAIKNDGTLWTWGNNFYGQLGYQTPLNVFTSKVPTPVEGFNVTGSNPTLVLNGRQSLSYSEWSTVPFQLQASLNNSGSDLANVTLKLIPGSGLSLVDDDAVHPVGNVPSGKGAQTTWKVKPTEEGTHQLSVYAYLEGSSEPFASATYQIEALTPTVPSNVTMKGIQAYRSNGIPVAIRSATLAFQVAFDSCTTEVAFKATDANGLTYSGFMNPIPGAAWSYVFNPQQSGLTASPLLIEMIPQCGKKVQFNIELIDPSGIVYNAARGDEKVWPLPGAEVVLQYNDPALGEWVNMSENDYPGKLSPATNPQLTGEDGRYAWDTAAGEYRVIVSRPGFQTVISRAVQVPPPVTDLHVGLNPTDKVAPSLDVNGVTNGATYTQPVTIQFGGSDDESGVRYVTYQLDDGEAQKASGANGSFQVTSPGSHVVDFKVMDHAGNELTKRIAFTISELPAPGGGSGTSNDAARFRIFIDGKAYEQIAAAGTSQEGEKSAYTVTVDTSRLAALLAGAGNRPIIGFPVAASSDKVTVVLTGDAVQALEKKQAVLELQSPIGNYTLPASEIRIDSLAKQLGDTAKPSEIFVHVSISKGDADIIKRLAKAAMSKGQYTVVGFPVDYTVDASFNGKTANANKFSAYVKREIPLPNGADPRKITTAAALETDGTIRPVPTNFASRDGLNYAVFHSLTNSTYILLDSPMTFADIDRHWAEDAVKDLASRMVVYGTDDTHYRPDAAITRAEFAAIVVRALGLADNGKVSSFSDVTAGNWYVGAVAKAQEYGIVDGYKDGTFRAMRTITRQEAISIITRAMKLVGLDTNISATDADAVLSRYSDGSDVAAWARNAVAAAAKSALVIGSGQRLMPYGDITRAETATIVQRMLQKAKLIGSSHSM</sequence>
<feature type="domain" description="SLH" evidence="4">
    <location>
        <begin position="1054"/>
        <end position="1113"/>
    </location>
</feature>
<dbReference type="SUPFAM" id="SSF50985">
    <property type="entry name" value="RCC1/BLIP-II"/>
    <property type="match status" value="2"/>
</dbReference>
<dbReference type="InterPro" id="IPR001119">
    <property type="entry name" value="SLH_dom"/>
</dbReference>
<dbReference type="NCBIfam" id="NF047446">
    <property type="entry name" value="barrel_OmpL47"/>
    <property type="match status" value="1"/>
</dbReference>
<dbReference type="PANTHER" id="PTHR45982">
    <property type="entry name" value="REGULATOR OF CHROMOSOME CONDENSATION"/>
    <property type="match status" value="1"/>
</dbReference>
<dbReference type="InterPro" id="IPR000408">
    <property type="entry name" value="Reg_chr_condens"/>
</dbReference>
<dbReference type="AlphaFoldDB" id="A0A494Y0J4"/>
<proteinExistence type="predicted"/>
<evidence type="ECO:0000313" key="5">
    <source>
        <dbReference type="EMBL" id="RKP53872.1"/>
    </source>
</evidence>
<dbReference type="EMBL" id="RBZM01000005">
    <property type="protein sequence ID" value="RKP53872.1"/>
    <property type="molecule type" value="Genomic_DNA"/>
</dbReference>
<dbReference type="Pfam" id="PF13540">
    <property type="entry name" value="RCC1_2"/>
    <property type="match status" value="1"/>
</dbReference>
<dbReference type="Pfam" id="PF00415">
    <property type="entry name" value="RCC1"/>
    <property type="match status" value="1"/>
</dbReference>
<dbReference type="PRINTS" id="PR00633">
    <property type="entry name" value="RCCNDNSATION"/>
</dbReference>
<dbReference type="InterPro" id="IPR058094">
    <property type="entry name" value="Ig-like_OmpL47-like"/>
</dbReference>
<dbReference type="GO" id="GO:0005085">
    <property type="term" value="F:guanyl-nucleotide exchange factor activity"/>
    <property type="evidence" value="ECO:0007669"/>
    <property type="project" value="TreeGrafter"/>
</dbReference>
<dbReference type="PROSITE" id="PS00626">
    <property type="entry name" value="RCC1_2"/>
    <property type="match status" value="4"/>
</dbReference>
<keyword evidence="3" id="KW-0732">Signal</keyword>
<accession>A0A494Y0J4</accession>
<name>A0A494Y0J4_9BACL</name>
<evidence type="ECO:0000256" key="2">
    <source>
        <dbReference type="ARBA" id="ARBA00022737"/>
    </source>
</evidence>
<organism evidence="5 6">
    <name type="scientific">Cohnella endophytica</name>
    <dbReference type="NCBI Taxonomy" id="2419778"/>
    <lineage>
        <taxon>Bacteria</taxon>
        <taxon>Bacillati</taxon>
        <taxon>Bacillota</taxon>
        <taxon>Bacilli</taxon>
        <taxon>Bacillales</taxon>
        <taxon>Paenibacillaceae</taxon>
        <taxon>Cohnella</taxon>
    </lineage>
</organism>
<feature type="domain" description="SLH" evidence="4">
    <location>
        <begin position="1185"/>
        <end position="1247"/>
    </location>
</feature>
<dbReference type="Pfam" id="PF00395">
    <property type="entry name" value="SLH"/>
    <property type="match status" value="3"/>
</dbReference>
<dbReference type="Gene3D" id="2.60.40.10">
    <property type="entry name" value="Immunoglobulins"/>
    <property type="match status" value="1"/>
</dbReference>
<evidence type="ECO:0000256" key="3">
    <source>
        <dbReference type="SAM" id="SignalP"/>
    </source>
</evidence>
<dbReference type="RefSeq" id="WP_120976731.1">
    <property type="nucleotide sequence ID" value="NZ_RBZM01000005.1"/>
</dbReference>
<dbReference type="PROSITE" id="PS50012">
    <property type="entry name" value="RCC1_3"/>
    <property type="match status" value="7"/>
</dbReference>
<keyword evidence="6" id="KW-1185">Reference proteome</keyword>
<dbReference type="InterPro" id="IPR008969">
    <property type="entry name" value="CarboxyPept-like_regulatory"/>
</dbReference>
<gene>
    <name evidence="5" type="ORF">D7Z26_10775</name>
</gene>
<protein>
    <recommendedName>
        <fullName evidence="4">SLH domain-containing protein</fullName>
    </recommendedName>
</protein>
<dbReference type="OrthoDB" id="27389at2"/>
<feature type="signal peptide" evidence="3">
    <location>
        <begin position="1"/>
        <end position="32"/>
    </location>
</feature>
<dbReference type="PROSITE" id="PS51272">
    <property type="entry name" value="SLH"/>
    <property type="match status" value="3"/>
</dbReference>
<dbReference type="Proteomes" id="UP000282076">
    <property type="component" value="Unassembled WGS sequence"/>
</dbReference>
<reference evidence="5 6" key="1">
    <citation type="submission" date="2018-10" db="EMBL/GenBank/DDBJ databases">
        <title>Cohnella sp. M2MS4P-1, whole genome shotgun sequence.</title>
        <authorList>
            <person name="Tuo L."/>
        </authorList>
    </citation>
    <scope>NUCLEOTIDE SEQUENCE [LARGE SCALE GENOMIC DNA]</scope>
    <source>
        <strain evidence="5 6">M2MS4P-1</strain>
    </source>
</reference>
<evidence type="ECO:0000256" key="1">
    <source>
        <dbReference type="ARBA" id="ARBA00022658"/>
    </source>
</evidence>
<dbReference type="PANTHER" id="PTHR45982:SF1">
    <property type="entry name" value="REGULATOR OF CHROMOSOME CONDENSATION"/>
    <property type="match status" value="1"/>
</dbReference>